<evidence type="ECO:0000313" key="2">
    <source>
        <dbReference type="Proteomes" id="UP000887574"/>
    </source>
</evidence>
<sequence length="234" mass="27213">MYLEAFSPTIYTSSSSITAVLCALFSGLIWWWMKRIDKSTLDVGLLQETEVDQLIITVTAGLTSLSMIARLFCSYYVLQSDLILGLWLCVIPVSFQVFIWIQCLCVHRLEHLPSIRLVTPRSISHMLFLLFFLVNCAYFGTTFFHSGTIKSVLEEYDFKDETGLLIAYFFLQLFAPLDYLYFFTTAGTWMELLYRYFKVGAFELERKPEEARSDQEDMFDLEVIGTCERIDRDQ</sequence>
<keyword evidence="1" id="KW-0472">Membrane</keyword>
<protein>
    <submittedName>
        <fullName evidence="3">XK-related protein</fullName>
    </submittedName>
</protein>
<name>A0A915DCV8_9BILA</name>
<feature type="transmembrane region" description="Helical" evidence="1">
    <location>
        <begin position="12"/>
        <end position="33"/>
    </location>
</feature>
<feature type="transmembrane region" description="Helical" evidence="1">
    <location>
        <begin position="84"/>
        <end position="106"/>
    </location>
</feature>
<dbReference type="AlphaFoldDB" id="A0A915DCV8"/>
<feature type="transmembrane region" description="Helical" evidence="1">
    <location>
        <begin position="165"/>
        <end position="189"/>
    </location>
</feature>
<keyword evidence="2" id="KW-1185">Reference proteome</keyword>
<evidence type="ECO:0000256" key="1">
    <source>
        <dbReference type="SAM" id="Phobius"/>
    </source>
</evidence>
<dbReference type="WBParaSite" id="jg17881">
    <property type="protein sequence ID" value="jg17881"/>
    <property type="gene ID" value="jg17881"/>
</dbReference>
<reference evidence="3" key="1">
    <citation type="submission" date="2022-11" db="UniProtKB">
        <authorList>
            <consortium name="WormBaseParasite"/>
        </authorList>
    </citation>
    <scope>IDENTIFICATION</scope>
</reference>
<feature type="transmembrane region" description="Helical" evidence="1">
    <location>
        <begin position="54"/>
        <end position="78"/>
    </location>
</feature>
<evidence type="ECO:0000313" key="3">
    <source>
        <dbReference type="WBParaSite" id="jg17881"/>
    </source>
</evidence>
<organism evidence="2 3">
    <name type="scientific">Ditylenchus dipsaci</name>
    <dbReference type="NCBI Taxonomy" id="166011"/>
    <lineage>
        <taxon>Eukaryota</taxon>
        <taxon>Metazoa</taxon>
        <taxon>Ecdysozoa</taxon>
        <taxon>Nematoda</taxon>
        <taxon>Chromadorea</taxon>
        <taxon>Rhabditida</taxon>
        <taxon>Tylenchina</taxon>
        <taxon>Tylenchomorpha</taxon>
        <taxon>Sphaerularioidea</taxon>
        <taxon>Anguinidae</taxon>
        <taxon>Anguininae</taxon>
        <taxon>Ditylenchus</taxon>
    </lineage>
</organism>
<keyword evidence="1" id="KW-1133">Transmembrane helix</keyword>
<feature type="transmembrane region" description="Helical" evidence="1">
    <location>
        <begin position="127"/>
        <end position="145"/>
    </location>
</feature>
<dbReference type="Proteomes" id="UP000887574">
    <property type="component" value="Unplaced"/>
</dbReference>
<accession>A0A915DCV8</accession>
<keyword evidence="1" id="KW-0812">Transmembrane</keyword>
<proteinExistence type="predicted"/>